<dbReference type="RefSeq" id="WP_163743625.1">
    <property type="nucleotide sequence ID" value="NZ_JAAGOA010000025.1"/>
</dbReference>
<keyword evidence="2" id="KW-1185">Reference proteome</keyword>
<evidence type="ECO:0008006" key="3">
    <source>
        <dbReference type="Google" id="ProtNLM"/>
    </source>
</evidence>
<organism evidence="1 2">
    <name type="scientific">Phytoactinopolyspora halotolerans</name>
    <dbReference type="NCBI Taxonomy" id="1981512"/>
    <lineage>
        <taxon>Bacteria</taxon>
        <taxon>Bacillati</taxon>
        <taxon>Actinomycetota</taxon>
        <taxon>Actinomycetes</taxon>
        <taxon>Jiangellales</taxon>
        <taxon>Jiangellaceae</taxon>
        <taxon>Phytoactinopolyspora</taxon>
    </lineage>
</organism>
<evidence type="ECO:0000313" key="1">
    <source>
        <dbReference type="EMBL" id="NEE03715.1"/>
    </source>
</evidence>
<name>A0A6L9SE71_9ACTN</name>
<gene>
    <name evidence="1" type="ORF">G1H10_26460</name>
</gene>
<reference evidence="1 2" key="1">
    <citation type="submission" date="2020-02" db="EMBL/GenBank/DDBJ databases">
        <authorList>
            <person name="Li X.-J."/>
            <person name="Han X.-M."/>
        </authorList>
    </citation>
    <scope>NUCLEOTIDE SEQUENCE [LARGE SCALE GENOMIC DNA]</scope>
    <source>
        <strain evidence="1 2">CCTCC AB 2017055</strain>
    </source>
</reference>
<accession>A0A6L9SE71</accession>
<protein>
    <recommendedName>
        <fullName evidence="3">YcaO domain-containing protein</fullName>
    </recommendedName>
</protein>
<dbReference type="AlphaFoldDB" id="A0A6L9SE71"/>
<evidence type="ECO:0000313" key="2">
    <source>
        <dbReference type="Proteomes" id="UP000475214"/>
    </source>
</evidence>
<dbReference type="Gene3D" id="3.40.50.720">
    <property type="entry name" value="NAD(P)-binding Rossmann-like Domain"/>
    <property type="match status" value="1"/>
</dbReference>
<sequence>MTTQISDAGTLRPQRPRIRQDVAFLETLDGVYVRSLDGSFMIRGAGAYRYLSALLPHLDGATPLADLVAGLPEAHQRTVTSLVNTLASRGVVADGPDLVHRYDDETRSRFAGQLALLDHHGDDGAGFGRALSAQVGIVCAEPGPAGALAESLAANGVGAGAGGGVRTATPDEIAAGGHGLELICLLAPQRPHPDLFALADAAHRDGATFVSLLRVGDQLVLGPLHGAGGAADLHSAILRMSDNGIDGTDAVWQATSIRAAAPRQGAVPEAAVAMAVSLLGFEVFKATTGSITSDLSDAVVVLDPLRLTVRQEPVIPHPASPRAGRAVSGDAVAAAPAPGTAAAASARQNDDITGESATEEAYTRFERAVADTVGVLRRFDDDTLPQIPVKIARLEAPAVGRHHLVSYGSDTVLEARLAALEDAAVQYATTIQRRCTLLPPAAPGAGHIADHQLEAWLGVPRTDASTVAATAWGDDGRQLAVPRAAVLAGPWDRDAAWFEPTLDGVRAAPTASEAASRALLDAAGAAAIRAIARGEEQLHPVRDHLLAEALPAERHTLLTTLVNELADDGSQVGLYLGRGVVPVAVVHLRGGTETVTACAGRSWDEAAEQALLRLVGARQLAAAGVDAPAAEGPVPGLSSAIVGQRATELPAGVVDEEILGRLSDRGRHVAVVDLTPPDLDGITHVARALVYRTTTDRP</sequence>
<proteinExistence type="predicted"/>
<dbReference type="EMBL" id="JAAGOA010000025">
    <property type="protein sequence ID" value="NEE03715.1"/>
    <property type="molecule type" value="Genomic_DNA"/>
</dbReference>
<dbReference type="Proteomes" id="UP000475214">
    <property type="component" value="Unassembled WGS sequence"/>
</dbReference>
<comment type="caution">
    <text evidence="1">The sequence shown here is derived from an EMBL/GenBank/DDBJ whole genome shotgun (WGS) entry which is preliminary data.</text>
</comment>